<keyword evidence="2 3" id="KW-0040">ANK repeat</keyword>
<feature type="compositionally biased region" description="Basic and acidic residues" evidence="4">
    <location>
        <begin position="82"/>
        <end position="93"/>
    </location>
</feature>
<dbReference type="SMART" id="SM00248">
    <property type="entry name" value="ANK"/>
    <property type="match status" value="10"/>
</dbReference>
<dbReference type="PANTHER" id="PTHR24178">
    <property type="entry name" value="MOLTING PROTEIN MLT-4"/>
    <property type="match status" value="1"/>
</dbReference>
<dbReference type="VEuPathDB" id="CryptoDB:Vbra_22058"/>
<dbReference type="InterPro" id="IPR036770">
    <property type="entry name" value="Ankyrin_rpt-contain_sf"/>
</dbReference>
<dbReference type="EMBL" id="CDMY01000596">
    <property type="protein sequence ID" value="CEM25319.1"/>
    <property type="molecule type" value="Genomic_DNA"/>
</dbReference>
<feature type="compositionally biased region" description="Basic and acidic residues" evidence="4">
    <location>
        <begin position="857"/>
        <end position="874"/>
    </location>
</feature>
<dbReference type="OrthoDB" id="426293at2759"/>
<evidence type="ECO:0000313" key="5">
    <source>
        <dbReference type="EMBL" id="CEM25319.1"/>
    </source>
</evidence>
<dbReference type="AlphaFoldDB" id="A0A0G4G9G2"/>
<accession>A0A0G4G9G2</accession>
<feature type="region of interest" description="Disordered" evidence="4">
    <location>
        <begin position="681"/>
        <end position="709"/>
    </location>
</feature>
<feature type="compositionally biased region" description="Low complexity" evidence="4">
    <location>
        <begin position="1"/>
        <end position="27"/>
    </location>
</feature>
<evidence type="ECO:0000256" key="1">
    <source>
        <dbReference type="ARBA" id="ARBA00022737"/>
    </source>
</evidence>
<dbReference type="Gene3D" id="1.25.40.20">
    <property type="entry name" value="Ankyrin repeat-containing domain"/>
    <property type="match status" value="3"/>
</dbReference>
<evidence type="ECO:0000256" key="3">
    <source>
        <dbReference type="PROSITE-ProRule" id="PRU00023"/>
    </source>
</evidence>
<dbReference type="InterPro" id="IPR002110">
    <property type="entry name" value="Ankyrin_rpt"/>
</dbReference>
<feature type="repeat" description="ANK" evidence="3">
    <location>
        <begin position="954"/>
        <end position="986"/>
    </location>
</feature>
<evidence type="ECO:0000256" key="4">
    <source>
        <dbReference type="SAM" id="MobiDB-lite"/>
    </source>
</evidence>
<keyword evidence="6" id="KW-1185">Reference proteome</keyword>
<dbReference type="SUPFAM" id="SSF48403">
    <property type="entry name" value="Ankyrin repeat"/>
    <property type="match status" value="1"/>
</dbReference>
<feature type="compositionally biased region" description="Basic and acidic residues" evidence="4">
    <location>
        <begin position="1025"/>
        <end position="1051"/>
    </location>
</feature>
<feature type="region of interest" description="Disordered" evidence="4">
    <location>
        <begin position="1"/>
        <end position="93"/>
    </location>
</feature>
<feature type="region of interest" description="Disordered" evidence="4">
    <location>
        <begin position="1017"/>
        <end position="1054"/>
    </location>
</feature>
<proteinExistence type="predicted"/>
<dbReference type="PROSITE" id="PS50088">
    <property type="entry name" value="ANK_REPEAT"/>
    <property type="match status" value="2"/>
</dbReference>
<dbReference type="InParanoid" id="A0A0G4G9G2"/>
<gene>
    <name evidence="5" type="ORF">Vbra_22058</name>
</gene>
<evidence type="ECO:0000256" key="2">
    <source>
        <dbReference type="ARBA" id="ARBA00023043"/>
    </source>
</evidence>
<reference evidence="5 6" key="1">
    <citation type="submission" date="2014-11" db="EMBL/GenBank/DDBJ databases">
        <authorList>
            <person name="Zhu J."/>
            <person name="Qi W."/>
            <person name="Song R."/>
        </authorList>
    </citation>
    <scope>NUCLEOTIDE SEQUENCE [LARGE SCALE GENOMIC DNA]</scope>
</reference>
<dbReference type="PROSITE" id="PS50297">
    <property type="entry name" value="ANK_REP_REGION"/>
    <property type="match status" value="2"/>
</dbReference>
<feature type="repeat" description="ANK" evidence="3">
    <location>
        <begin position="904"/>
        <end position="937"/>
    </location>
</feature>
<feature type="region of interest" description="Disordered" evidence="4">
    <location>
        <begin position="850"/>
        <end position="874"/>
    </location>
</feature>
<name>A0A0G4G9G2_VITBC</name>
<dbReference type="Pfam" id="PF12796">
    <property type="entry name" value="Ank_2"/>
    <property type="match status" value="1"/>
</dbReference>
<evidence type="ECO:0000313" key="6">
    <source>
        <dbReference type="Proteomes" id="UP000041254"/>
    </source>
</evidence>
<dbReference type="Proteomes" id="UP000041254">
    <property type="component" value="Unassembled WGS sequence"/>
</dbReference>
<organism evidence="5 6">
    <name type="scientific">Vitrella brassicaformis (strain CCMP3155)</name>
    <dbReference type="NCBI Taxonomy" id="1169540"/>
    <lineage>
        <taxon>Eukaryota</taxon>
        <taxon>Sar</taxon>
        <taxon>Alveolata</taxon>
        <taxon>Colpodellida</taxon>
        <taxon>Vitrellaceae</taxon>
        <taxon>Vitrella</taxon>
    </lineage>
</organism>
<protein>
    <submittedName>
        <fullName evidence="5">Uncharacterized protein</fullName>
    </submittedName>
</protein>
<sequence length="1115" mass="121810">MDAPSQPSAAPIAAGAADDAALAALLRPQPPHPRQPHTRQPPRSRTDDDALTSLLADKSAPSAPPKAPKETAPRHLIQASDGRTEEPADGRRERADDAALAGLFGKGHSSQRTPEAAAAERDAAALQDLLDGTAIDKRETATREGAVAEAPAGRGVAAEDADVEGRAEILEAIPPLVIDRPAHTTSPNLFSTAHEERTNWVRYICKKIHEADLRGDDKATYTAKQLVEEDGSALRLPLHHAAFSGDAAACDALLSVGSPLSPPDRHGRAPMHYAGYRGDTPCIRVILGHLWLRAVKLAMRKIHTHNKLVKGASDLFDPQAVRQVISTFYSDVSDGYDTLILFPDCRHFLPIHFAIKNTYPGCNTALAFMLTTLLHPPLAYGAAGEAGPSDLRTGGSGCPLLRGVKDTRDMERLVGRESLLFARKAEGKLLKLAALMSHQELTDLDQHYQLRALEVLRVTVRNSHLLEHAQLCHNPIAAQILQTLTASPFSRYVLSDSSMGKMMRIAESVEGSATAAKMERLGSDAVRTLVLQGNFQALDEYLLDYPDTDVLQTDKSGWTGLHLAASMGRVQELERLLYHLHDRRSLEVDPKYTQKTQGSRPPVQTTSALRLPARTMRGRTPLHLAARCNQLGSQDCLLSAPLRCREYADLQEVDADLKAPLLMAAEAGCCEAIKWFLSRHADDPSRRPVPPATIPSQPMRQPGDKERTHTDGYAMDRHRHCGLHLAVIGQHLHAAALFLHFDADRTLLQSHSDSRGNTFAIYLAIANSSGRPPPTVAIYDDVGAIWEGRLIVWDLAREGDTRRLANLKESDNAELSRLSPAGWLAAHYAAQNGRVLFLRHLIKRKAPIQFQPLTRPRNGDTDEKEGQPEKCDDHVGIPRVGECLGQRMPLIRSIFTRPHALPLRGRQPIHLAAEGDHAEVIRTLHLQGGCDVNSRAFSPTQPGNAIPTTDTDDAGWTPLMAACANGRARAAGVLIELGADPLLQDENGSTAAHIAAKKGDADFAAALGVMFDKLHKAHQRATGQRGDEQERHGGRHDDVDVAEKRGAEAERVKRKSTTFRMARVGVGEVLGTADNQGRTPLDVAPPYSPTSMLIWSWQEPRRPLEELKDKWILNK</sequence>
<feature type="compositionally biased region" description="Low complexity" evidence="4">
    <location>
        <begin position="51"/>
        <end position="61"/>
    </location>
</feature>
<keyword evidence="1" id="KW-0677">Repeat</keyword>